<evidence type="ECO:0000313" key="2">
    <source>
        <dbReference type="EMBL" id="AMO55715.1"/>
    </source>
</evidence>
<name>A0A142BAD9_9GAMM</name>
<dbReference type="Pfam" id="PF07963">
    <property type="entry name" value="N_methyl"/>
    <property type="match status" value="1"/>
</dbReference>
<proteinExistence type="predicted"/>
<dbReference type="InterPro" id="IPR032092">
    <property type="entry name" value="PilW"/>
</dbReference>
<sequence>MTGRVTPPLAKTVAPSKNGQSGLTLIELLISMLISLIIITAITHIFLANNRSNTLNRQLGLMQEAARFAINKMVSDLYMAGYTGCIKQTQIGNALRSSLTTHEWLTNNHKVQGLSLSDTQSKIDTSSITEGLTIFKLNPDVAFEVTRDNTGSNTLTLNSDASNLLAADRPVGLIRQDCYQVSLITLSSVSTTNIQYSAGSGTNFQNCTVQLKGNFRCYDSSSSTGITSFNPGYVIPLDSVAYYIRMENDLPTLFRKDVENINGIPLVDGIENMRIYYGLDTNDDGAANQYIGAGDRTYRHVDWHTVTSVKIHLLVRSETPVVPIDVAPIDYFFDGATITPPPDASGDADRYLRREYTMTVALRN</sequence>
<dbReference type="EMBL" id="CP013251">
    <property type="protein sequence ID" value="AMO55715.1"/>
    <property type="molecule type" value="Genomic_DNA"/>
</dbReference>
<dbReference type="OrthoDB" id="5296662at2"/>
<organism evidence="2 3">
    <name type="scientific">Endozoicomonas montiporae CL-33</name>
    <dbReference type="NCBI Taxonomy" id="570277"/>
    <lineage>
        <taxon>Bacteria</taxon>
        <taxon>Pseudomonadati</taxon>
        <taxon>Pseudomonadota</taxon>
        <taxon>Gammaproteobacteria</taxon>
        <taxon>Oceanospirillales</taxon>
        <taxon>Endozoicomonadaceae</taxon>
        <taxon>Endozoicomonas</taxon>
    </lineage>
</organism>
<gene>
    <name evidence="2" type="primary">pilW2</name>
    <name evidence="2" type="ORF">EZMO1_1551</name>
</gene>
<evidence type="ECO:0000256" key="1">
    <source>
        <dbReference type="SAM" id="Phobius"/>
    </source>
</evidence>
<keyword evidence="1" id="KW-1133">Transmembrane helix</keyword>
<accession>A0A142BAD9</accession>
<dbReference type="NCBIfam" id="TIGR02532">
    <property type="entry name" value="IV_pilin_GFxxxE"/>
    <property type="match status" value="1"/>
</dbReference>
<protein>
    <submittedName>
        <fullName evidence="2">Type IV pilus assembly protein PilW</fullName>
    </submittedName>
</protein>
<dbReference type="AlphaFoldDB" id="A0A142BAD9"/>
<feature type="transmembrane region" description="Helical" evidence="1">
    <location>
        <begin position="25"/>
        <end position="47"/>
    </location>
</feature>
<evidence type="ECO:0000313" key="3">
    <source>
        <dbReference type="Proteomes" id="UP000071065"/>
    </source>
</evidence>
<dbReference type="STRING" id="570277.EZMO1_1551"/>
<dbReference type="PATRIC" id="fig|570277.3.peg.1671"/>
<reference evidence="2 3" key="1">
    <citation type="journal article" date="2016" name="Front. Microbiol.">
        <title>Genomic Insight into the Host-Endosymbiont Relationship of Endozoicomonas montiporae CL-33(T) with its Coral Host.</title>
        <authorList>
            <person name="Ding J.-Y."/>
            <person name="Shiu J.-H."/>
            <person name="Chen W.-M."/>
            <person name="Chiang Y.-R."/>
            <person name="Tang S.-L."/>
        </authorList>
    </citation>
    <scope>NUCLEOTIDE SEQUENCE [LARGE SCALE GENOMIC DNA]</scope>
    <source>
        <strain evidence="2 3">CL-33</strain>
    </source>
</reference>
<dbReference type="Pfam" id="PF16074">
    <property type="entry name" value="PilW"/>
    <property type="match status" value="1"/>
</dbReference>
<dbReference type="KEGG" id="emp:EZMO1_1551"/>
<dbReference type="RefSeq" id="WP_082211835.1">
    <property type="nucleotide sequence ID" value="NZ_CP013251.1"/>
</dbReference>
<dbReference type="PROSITE" id="PS00409">
    <property type="entry name" value="PROKAR_NTER_METHYL"/>
    <property type="match status" value="1"/>
</dbReference>
<keyword evidence="1" id="KW-0472">Membrane</keyword>
<dbReference type="Proteomes" id="UP000071065">
    <property type="component" value="Chromosome"/>
</dbReference>
<dbReference type="InterPro" id="IPR012902">
    <property type="entry name" value="N_methyl_site"/>
</dbReference>
<dbReference type="GO" id="GO:0043683">
    <property type="term" value="P:type IV pilus assembly"/>
    <property type="evidence" value="ECO:0007669"/>
    <property type="project" value="InterPro"/>
</dbReference>
<keyword evidence="1" id="KW-0812">Transmembrane</keyword>